<dbReference type="Proteomes" id="UP001596484">
    <property type="component" value="Unassembled WGS sequence"/>
</dbReference>
<feature type="chain" id="PRO_5046007578" evidence="2">
    <location>
        <begin position="22"/>
        <end position="153"/>
    </location>
</feature>
<evidence type="ECO:0000313" key="3">
    <source>
        <dbReference type="EMBL" id="MFC7448690.1"/>
    </source>
</evidence>
<feature type="region of interest" description="Disordered" evidence="1">
    <location>
        <begin position="109"/>
        <end position="153"/>
    </location>
</feature>
<gene>
    <name evidence="3" type="ORF">ACFQS9_12400</name>
</gene>
<comment type="caution">
    <text evidence="3">The sequence shown here is derived from an EMBL/GenBank/DDBJ whole genome shotgun (WGS) entry which is preliminary data.</text>
</comment>
<protein>
    <submittedName>
        <fullName evidence="3">Uncharacterized protein</fullName>
    </submittedName>
</protein>
<proteinExistence type="predicted"/>
<dbReference type="EMBL" id="JBHTCS010000014">
    <property type="protein sequence ID" value="MFC7448690.1"/>
    <property type="molecule type" value="Genomic_DNA"/>
</dbReference>
<accession>A0ABW2RY79</accession>
<dbReference type="RefSeq" id="WP_378405017.1">
    <property type="nucleotide sequence ID" value="NZ_JBHTCS010000014.1"/>
</dbReference>
<name>A0ABW2RY79_9NOCA</name>
<evidence type="ECO:0000313" key="4">
    <source>
        <dbReference type="Proteomes" id="UP001596484"/>
    </source>
</evidence>
<organism evidence="3 4">
    <name type="scientific">Rhodococcus daqingensis</name>
    <dbReference type="NCBI Taxonomy" id="2479363"/>
    <lineage>
        <taxon>Bacteria</taxon>
        <taxon>Bacillati</taxon>
        <taxon>Actinomycetota</taxon>
        <taxon>Actinomycetes</taxon>
        <taxon>Mycobacteriales</taxon>
        <taxon>Nocardiaceae</taxon>
        <taxon>Rhodococcus</taxon>
    </lineage>
</organism>
<evidence type="ECO:0000256" key="1">
    <source>
        <dbReference type="SAM" id="MobiDB-lite"/>
    </source>
</evidence>
<keyword evidence="2" id="KW-0732">Signal</keyword>
<feature type="signal peptide" evidence="2">
    <location>
        <begin position="1"/>
        <end position="21"/>
    </location>
</feature>
<sequence length="153" mass="15081">MSIASVAVAGGVLAGAGVAFAGTPVITHDGGFQVGTAGLAPGTYESTGPTTLGAPCTWTRLALTNGQPAVVEYMQTNGPAEVTLQATDSTFVTYNCGVWTPEAAAVPETPVVTEPEPQPVVEEEEAASGSVDLGSVDLGSVDLGSVDLGSAGS</sequence>
<keyword evidence="4" id="KW-1185">Reference proteome</keyword>
<evidence type="ECO:0000256" key="2">
    <source>
        <dbReference type="SAM" id="SignalP"/>
    </source>
</evidence>
<reference evidence="4" key="1">
    <citation type="journal article" date="2019" name="Int. J. Syst. Evol. Microbiol.">
        <title>The Global Catalogue of Microorganisms (GCM) 10K type strain sequencing project: providing services to taxonomists for standard genome sequencing and annotation.</title>
        <authorList>
            <consortium name="The Broad Institute Genomics Platform"/>
            <consortium name="The Broad Institute Genome Sequencing Center for Infectious Disease"/>
            <person name="Wu L."/>
            <person name="Ma J."/>
        </authorList>
    </citation>
    <scope>NUCLEOTIDE SEQUENCE [LARGE SCALE GENOMIC DNA]</scope>
    <source>
        <strain evidence="4">ICMP 19430</strain>
    </source>
</reference>